<dbReference type="SUPFAM" id="SSF55383">
    <property type="entry name" value="Copper amine oxidase, domain N"/>
    <property type="match status" value="1"/>
</dbReference>
<evidence type="ECO:0000256" key="3">
    <source>
        <dbReference type="ARBA" id="ARBA00023110"/>
    </source>
</evidence>
<gene>
    <name evidence="7" type="ORF">ACFFNY_02605</name>
</gene>
<comment type="catalytic activity">
    <reaction evidence="1 5">
        <text>[protein]-peptidylproline (omega=180) = [protein]-peptidylproline (omega=0)</text>
        <dbReference type="Rhea" id="RHEA:16237"/>
        <dbReference type="Rhea" id="RHEA-COMP:10747"/>
        <dbReference type="Rhea" id="RHEA-COMP:10748"/>
        <dbReference type="ChEBI" id="CHEBI:83833"/>
        <dbReference type="ChEBI" id="CHEBI:83834"/>
        <dbReference type="EC" id="5.2.1.8"/>
    </reaction>
</comment>
<dbReference type="InterPro" id="IPR012854">
    <property type="entry name" value="Cu_amine_oxidase-like_N"/>
</dbReference>
<dbReference type="PANTHER" id="PTHR45625">
    <property type="entry name" value="PEPTIDYL-PROLYL CIS-TRANS ISOMERASE-RELATED"/>
    <property type="match status" value="1"/>
</dbReference>
<comment type="caution">
    <text evidence="7">The sequence shown here is derived from an EMBL/GenBank/DDBJ whole genome shotgun (WGS) entry which is preliminary data.</text>
</comment>
<dbReference type="Pfam" id="PF07833">
    <property type="entry name" value="Cu_amine_oxidN1"/>
    <property type="match status" value="1"/>
</dbReference>
<dbReference type="PANTHER" id="PTHR45625:SF4">
    <property type="entry name" value="PEPTIDYLPROLYL ISOMERASE DOMAIN AND WD REPEAT-CONTAINING PROTEIN 1"/>
    <property type="match status" value="1"/>
</dbReference>
<keyword evidence="3 5" id="KW-0697">Rotamase</keyword>
<evidence type="ECO:0000259" key="6">
    <source>
        <dbReference type="PROSITE" id="PS50072"/>
    </source>
</evidence>
<dbReference type="Gene3D" id="3.30.457.10">
    <property type="entry name" value="Copper amine oxidase-like, N-terminal domain"/>
    <property type="match status" value="1"/>
</dbReference>
<evidence type="ECO:0000256" key="5">
    <source>
        <dbReference type="RuleBase" id="RU363019"/>
    </source>
</evidence>
<dbReference type="RefSeq" id="WP_344907148.1">
    <property type="nucleotide sequence ID" value="NZ_BAAAYO010000005.1"/>
</dbReference>
<keyword evidence="4 5" id="KW-0413">Isomerase</keyword>
<dbReference type="GO" id="GO:0003755">
    <property type="term" value="F:peptidyl-prolyl cis-trans isomerase activity"/>
    <property type="evidence" value="ECO:0007669"/>
    <property type="project" value="UniProtKB-EC"/>
</dbReference>
<dbReference type="Pfam" id="PF00160">
    <property type="entry name" value="Pro_isomerase"/>
    <property type="match status" value="1"/>
</dbReference>
<evidence type="ECO:0000256" key="4">
    <source>
        <dbReference type="ARBA" id="ARBA00023235"/>
    </source>
</evidence>
<dbReference type="CDD" id="cd00317">
    <property type="entry name" value="cyclophilin"/>
    <property type="match status" value="1"/>
</dbReference>
<dbReference type="Proteomes" id="UP001589619">
    <property type="component" value="Unassembled WGS sequence"/>
</dbReference>
<dbReference type="SUPFAM" id="SSF50891">
    <property type="entry name" value="Cyclophilin-like"/>
    <property type="match status" value="1"/>
</dbReference>
<dbReference type="InterPro" id="IPR020892">
    <property type="entry name" value="Cyclophilin-type_PPIase_CS"/>
</dbReference>
<dbReference type="InterPro" id="IPR044666">
    <property type="entry name" value="Cyclophilin_A-like"/>
</dbReference>
<evidence type="ECO:0000256" key="2">
    <source>
        <dbReference type="ARBA" id="ARBA00002388"/>
    </source>
</evidence>
<dbReference type="InterPro" id="IPR029000">
    <property type="entry name" value="Cyclophilin-like_dom_sf"/>
</dbReference>
<dbReference type="Gene3D" id="2.40.100.10">
    <property type="entry name" value="Cyclophilin-like"/>
    <property type="match status" value="1"/>
</dbReference>
<dbReference type="InterPro" id="IPR036582">
    <property type="entry name" value="Mao_N_sf"/>
</dbReference>
<feature type="domain" description="PPIase cyclophilin-type" evidence="6">
    <location>
        <begin position="115"/>
        <end position="262"/>
    </location>
</feature>
<keyword evidence="8" id="KW-1185">Reference proteome</keyword>
<name>A0ABV5VQ97_9BACL</name>
<dbReference type="PROSITE" id="PS00170">
    <property type="entry name" value="CSA_PPIASE_1"/>
    <property type="match status" value="1"/>
</dbReference>
<comment type="function">
    <text evidence="2 5">PPIases accelerate the folding of proteins. It catalyzes the cis-trans isomerization of proline imidic peptide bonds in oligopeptides.</text>
</comment>
<evidence type="ECO:0000313" key="7">
    <source>
        <dbReference type="EMBL" id="MFB9750450.1"/>
    </source>
</evidence>
<comment type="similarity">
    <text evidence="5">Belongs to the cyclophilin-type PPIase family.</text>
</comment>
<sequence length="271" mass="29364">MKNKLQGMVMGIVIGVLLSITFVQASGTATPIQVYFKELVFKFNGVEKKPEQPSFIYDGTTYVPIRFVSESLGVPVKYNGDTGTISLGQTSYPEYPAMKIDTGKSYEAEVKTNKGDFTIELFAKDAPKTVNSFAFLANDNFYDGVVFHRILQSFVIQTGDPTGTGRGGPGYTFADELNNGHKYEVGTVAMANAGPNTNGSQFFICTGDDCTQLNRAPNYTIFGKVSKGMDVVTAIAATPVQANDYGDLSQPKEEVKIESIKIVERSSEGTS</sequence>
<evidence type="ECO:0000313" key="8">
    <source>
        <dbReference type="Proteomes" id="UP001589619"/>
    </source>
</evidence>
<evidence type="ECO:0000256" key="1">
    <source>
        <dbReference type="ARBA" id="ARBA00000971"/>
    </source>
</evidence>
<protein>
    <recommendedName>
        <fullName evidence="5">Peptidyl-prolyl cis-trans isomerase</fullName>
        <shortName evidence="5">PPIase</shortName>
        <ecNumber evidence="5">5.2.1.8</ecNumber>
    </recommendedName>
</protein>
<dbReference type="EC" id="5.2.1.8" evidence="5"/>
<reference evidence="7 8" key="1">
    <citation type="submission" date="2024-09" db="EMBL/GenBank/DDBJ databases">
        <authorList>
            <person name="Sun Q."/>
            <person name="Mori K."/>
        </authorList>
    </citation>
    <scope>NUCLEOTIDE SEQUENCE [LARGE SCALE GENOMIC DNA]</scope>
    <source>
        <strain evidence="7 8">JCM 12520</strain>
    </source>
</reference>
<organism evidence="7 8">
    <name type="scientific">Paenibacillus hodogayensis</name>
    <dbReference type="NCBI Taxonomy" id="279208"/>
    <lineage>
        <taxon>Bacteria</taxon>
        <taxon>Bacillati</taxon>
        <taxon>Bacillota</taxon>
        <taxon>Bacilli</taxon>
        <taxon>Bacillales</taxon>
        <taxon>Paenibacillaceae</taxon>
        <taxon>Paenibacillus</taxon>
    </lineage>
</organism>
<accession>A0ABV5VQ97</accession>
<dbReference type="PRINTS" id="PR00153">
    <property type="entry name" value="CSAPPISMRASE"/>
</dbReference>
<dbReference type="InterPro" id="IPR002130">
    <property type="entry name" value="Cyclophilin-type_PPIase_dom"/>
</dbReference>
<proteinExistence type="inferred from homology"/>
<dbReference type="PROSITE" id="PS50072">
    <property type="entry name" value="CSA_PPIASE_2"/>
    <property type="match status" value="1"/>
</dbReference>
<dbReference type="EMBL" id="JBHMAG010000003">
    <property type="protein sequence ID" value="MFB9750450.1"/>
    <property type="molecule type" value="Genomic_DNA"/>
</dbReference>